<dbReference type="InterPro" id="IPR036179">
    <property type="entry name" value="Ig-like_dom_sf"/>
</dbReference>
<dbReference type="PANTHER" id="PTHR23279">
    <property type="entry name" value="DEFECTIVE PROBOSCIS EXTENSION RESPONSE DPR -RELATED"/>
    <property type="match status" value="1"/>
</dbReference>
<dbReference type="SMART" id="SM00409">
    <property type="entry name" value="IG"/>
    <property type="match status" value="2"/>
</dbReference>
<dbReference type="InterPro" id="IPR037448">
    <property type="entry name" value="Zig-8"/>
</dbReference>
<sequence length="728" mass="80159">MGKSKGSYRSASAACASQNKGASLLSCIFISRLFHNGAHQRSMDASKFLLCFLILFNVPSEKGVGVVNNVASGTIISISTAKGSVIMTSTSGIGVPPIPDNNNANPVNSNTRRWKQYETALSNTAFDLSGNAISEGSSSPTPNSMPPLPTTFLPTTMLSSTEESTTKKPSSSNNRVPANRTTYHVSFNNNVLNSARKYIASYEDLQSRFPDGSPFENNTSINMTVPLGDTAFLRCRVRNLGERSISWIRRRDWHILTTGKTAYTNDERFNVLHVDGTEDWTLQIKFVQKRDNGTYECQVSTGTGIISYFVNLFIAVPEAFILGNGEYHVEQGSNINLVCVIEKSPKPPEYIFWYHNERMINYGNSREVVVRTEPGARTHSRLTIRDARISDTGNYTCKTAHAEPASIFVYVSQASGLFSGDKMAAIQRRKTSGTSSISSSADSTSPVASSSATAALTAFTTLPTTAIAAVAASLTISSIQLSSSINSGGGCGAGHRGNMNKNSNFLLSLILHIFKAERDMATAIVQLLLSMLFSPLLDVFFGTGGQITHFILKLSPFSKRAPTPQAQDYYCGYQSYHHDSFHFANNLSSSLRNCEQQQQQTKLLENVQHQEKHQYPWWRWLQEQKHFVITKRPLQQLVVSSSLNKSLPVFLSSAQSSWTLFLSGLSRFLDAKSSSRSSSCNVNTCKRNVRITCTTITSFVREPKATIIPFSPIKPFRFSDHFTPAHIS</sequence>
<dbReference type="PROSITE" id="PS50835">
    <property type="entry name" value="IG_LIKE"/>
    <property type="match status" value="2"/>
</dbReference>
<reference evidence="3 4" key="1">
    <citation type="submission" date="2024-08" db="EMBL/GenBank/DDBJ databases">
        <authorList>
            <person name="Cucini C."/>
            <person name="Frati F."/>
        </authorList>
    </citation>
    <scope>NUCLEOTIDE SEQUENCE [LARGE SCALE GENOMIC DNA]</scope>
</reference>
<evidence type="ECO:0000313" key="3">
    <source>
        <dbReference type="EMBL" id="CAL8103020.1"/>
    </source>
</evidence>
<organism evidence="3 4">
    <name type="scientific">Orchesella dallaii</name>
    <dbReference type="NCBI Taxonomy" id="48710"/>
    <lineage>
        <taxon>Eukaryota</taxon>
        <taxon>Metazoa</taxon>
        <taxon>Ecdysozoa</taxon>
        <taxon>Arthropoda</taxon>
        <taxon>Hexapoda</taxon>
        <taxon>Collembola</taxon>
        <taxon>Entomobryomorpha</taxon>
        <taxon>Entomobryoidea</taxon>
        <taxon>Orchesellidae</taxon>
        <taxon>Orchesellinae</taxon>
        <taxon>Orchesella</taxon>
    </lineage>
</organism>
<feature type="domain" description="Ig-like" evidence="2">
    <location>
        <begin position="317"/>
        <end position="408"/>
    </location>
</feature>
<keyword evidence="4" id="KW-1185">Reference proteome</keyword>
<dbReference type="InterPro" id="IPR007110">
    <property type="entry name" value="Ig-like_dom"/>
</dbReference>
<feature type="compositionally biased region" description="Low complexity" evidence="1">
    <location>
        <begin position="150"/>
        <end position="172"/>
    </location>
</feature>
<gene>
    <name evidence="3" type="ORF">ODALV1_LOCUS11325</name>
</gene>
<feature type="region of interest" description="Disordered" evidence="1">
    <location>
        <begin position="129"/>
        <end position="178"/>
    </location>
</feature>
<proteinExistence type="predicted"/>
<evidence type="ECO:0000259" key="2">
    <source>
        <dbReference type="PROSITE" id="PS50835"/>
    </source>
</evidence>
<dbReference type="SUPFAM" id="SSF48726">
    <property type="entry name" value="Immunoglobulin"/>
    <property type="match status" value="2"/>
</dbReference>
<name>A0ABP1QNL1_9HEXA</name>
<evidence type="ECO:0000313" key="4">
    <source>
        <dbReference type="Proteomes" id="UP001642540"/>
    </source>
</evidence>
<accession>A0ABP1QNL1</accession>
<comment type="caution">
    <text evidence="3">The sequence shown here is derived from an EMBL/GenBank/DDBJ whole genome shotgun (WGS) entry which is preliminary data.</text>
</comment>
<protein>
    <recommendedName>
        <fullName evidence="2">Ig-like domain-containing protein</fullName>
    </recommendedName>
</protein>
<dbReference type="InterPro" id="IPR003599">
    <property type="entry name" value="Ig_sub"/>
</dbReference>
<dbReference type="InterPro" id="IPR013106">
    <property type="entry name" value="Ig_V-set"/>
</dbReference>
<dbReference type="Pfam" id="PF13927">
    <property type="entry name" value="Ig_3"/>
    <property type="match status" value="1"/>
</dbReference>
<dbReference type="InterPro" id="IPR013783">
    <property type="entry name" value="Ig-like_fold"/>
</dbReference>
<dbReference type="InterPro" id="IPR013098">
    <property type="entry name" value="Ig_I-set"/>
</dbReference>
<feature type="compositionally biased region" description="Polar residues" evidence="1">
    <location>
        <begin position="129"/>
        <end position="142"/>
    </location>
</feature>
<feature type="domain" description="Ig-like" evidence="2">
    <location>
        <begin position="210"/>
        <end position="307"/>
    </location>
</feature>
<dbReference type="CDD" id="cd00096">
    <property type="entry name" value="Ig"/>
    <property type="match status" value="1"/>
</dbReference>
<dbReference type="InterPro" id="IPR003598">
    <property type="entry name" value="Ig_sub2"/>
</dbReference>
<dbReference type="SMART" id="SM00406">
    <property type="entry name" value="IGv"/>
    <property type="match status" value="2"/>
</dbReference>
<dbReference type="Proteomes" id="UP001642540">
    <property type="component" value="Unassembled WGS sequence"/>
</dbReference>
<dbReference type="SMART" id="SM00408">
    <property type="entry name" value="IGc2"/>
    <property type="match status" value="2"/>
</dbReference>
<dbReference type="PANTHER" id="PTHR23279:SF45">
    <property type="entry name" value="DEFECTIVE PROBOSCIS EXTENSION RESPONSE 12, ISOFORM C"/>
    <property type="match status" value="1"/>
</dbReference>
<dbReference type="Gene3D" id="2.60.40.10">
    <property type="entry name" value="Immunoglobulins"/>
    <property type="match status" value="2"/>
</dbReference>
<evidence type="ECO:0000256" key="1">
    <source>
        <dbReference type="SAM" id="MobiDB-lite"/>
    </source>
</evidence>
<dbReference type="Pfam" id="PF07679">
    <property type="entry name" value="I-set"/>
    <property type="match status" value="1"/>
</dbReference>
<dbReference type="EMBL" id="CAXLJM020000034">
    <property type="protein sequence ID" value="CAL8103020.1"/>
    <property type="molecule type" value="Genomic_DNA"/>
</dbReference>